<evidence type="ECO:0000259" key="8">
    <source>
        <dbReference type="Pfam" id="PF22692"/>
    </source>
</evidence>
<keyword evidence="4 5" id="KW-0975">Bacterial flagellum</keyword>
<keyword evidence="10" id="KW-1185">Reference proteome</keyword>
<evidence type="ECO:0000256" key="4">
    <source>
        <dbReference type="ARBA" id="ARBA00023143"/>
    </source>
</evidence>
<dbReference type="InterPro" id="IPR037058">
    <property type="entry name" value="Falgellar_hook_FlgE_sf"/>
</dbReference>
<dbReference type="Gene3D" id="2.60.98.20">
    <property type="entry name" value="Flagellar hook protein FlgE"/>
    <property type="match status" value="1"/>
</dbReference>
<feature type="domain" description="Flagellar hook protein FlgE D2" evidence="7">
    <location>
        <begin position="170"/>
        <end position="220"/>
    </location>
</feature>
<dbReference type="Pfam" id="PF22692">
    <property type="entry name" value="LlgE_F_G_D1"/>
    <property type="match status" value="1"/>
</dbReference>
<dbReference type="PANTHER" id="PTHR30435:SF19">
    <property type="entry name" value="FLAGELLAR BASAL-BODY ROD PROTEIN FLGG"/>
    <property type="match status" value="1"/>
</dbReference>
<sequence>MSLLSVVSNSLSGFRAFTKTLDNLSHNVANMNSPGYKKQDSYFRELNDNQTGDGVRFSGSATRFTQGDIYSTGQDTNLAIDGAGFFIIENNGKLLYTRAGQFEFNEDKLVDVSSGGSIMALAESGELVEIDISTWQVSQSEPTTEVELSGNLSSLSTTGTEFPLNTDTPAEFQVYDSQGEAHTLTITYTKEPEGDWRADVRNFNDEIIGTGLLRFTSAGSPMADSNSFAFELVSEGGVSQSILVNAGEPGEFSGLTSFPSQTNGISAENRDGRGVGALLSATFNEQGGLVLSYTNGASEEPYEIALAYFKDNSVLQGLTDSVFSAESSPQVIATADESIVGNIRTQSLERSNVDVTDEFSEIIIIQRGYQACSQVLSVSSEMLEELYNSSRGR</sequence>
<dbReference type="InterPro" id="IPR011491">
    <property type="entry name" value="FlgE_D2"/>
</dbReference>
<evidence type="ECO:0000256" key="1">
    <source>
        <dbReference type="ARBA" id="ARBA00004117"/>
    </source>
</evidence>
<dbReference type="NCBIfam" id="TIGR03506">
    <property type="entry name" value="FlgEFG_subfam"/>
    <property type="match status" value="1"/>
</dbReference>
<dbReference type="Pfam" id="PF06429">
    <property type="entry name" value="Flg_bbr_C"/>
    <property type="match status" value="1"/>
</dbReference>
<feature type="domain" description="Flagellar hook protein FlgE/F/G-like D1" evidence="8">
    <location>
        <begin position="79"/>
        <end position="131"/>
    </location>
</feature>
<keyword evidence="9" id="KW-0966">Cell projection</keyword>
<gene>
    <name evidence="9" type="ORF">FHS09_004356</name>
</gene>
<dbReference type="Proteomes" id="UP000535937">
    <property type="component" value="Unassembled WGS sequence"/>
</dbReference>
<dbReference type="InterPro" id="IPR053967">
    <property type="entry name" value="LlgE_F_G-like_D1"/>
</dbReference>
<name>A0A7W4WFZ5_9GAMM</name>
<dbReference type="RefSeq" id="WP_183463733.1">
    <property type="nucleotide sequence ID" value="NZ_JACHWZ010000032.1"/>
</dbReference>
<accession>A0A7W4WFZ5</accession>
<dbReference type="InterPro" id="IPR020013">
    <property type="entry name" value="Flagellar_FlgE/F/G"/>
</dbReference>
<dbReference type="Pfam" id="PF07559">
    <property type="entry name" value="FlgE_D2"/>
    <property type="match status" value="1"/>
</dbReference>
<dbReference type="InterPro" id="IPR010930">
    <property type="entry name" value="Flg_bb/hook_C_dom"/>
</dbReference>
<evidence type="ECO:0000256" key="5">
    <source>
        <dbReference type="RuleBase" id="RU362116"/>
    </source>
</evidence>
<evidence type="ECO:0000313" key="10">
    <source>
        <dbReference type="Proteomes" id="UP000535937"/>
    </source>
</evidence>
<keyword evidence="9" id="KW-0969">Cilium</keyword>
<dbReference type="PANTHER" id="PTHR30435">
    <property type="entry name" value="FLAGELLAR PROTEIN"/>
    <property type="match status" value="1"/>
</dbReference>
<dbReference type="AlphaFoldDB" id="A0A7W4WFZ5"/>
<comment type="subcellular location">
    <subcellularLocation>
        <location evidence="1 5">Bacterial flagellum basal body</location>
    </subcellularLocation>
</comment>
<protein>
    <recommendedName>
        <fullName evidence="3">Flagellar hook protein FlgE</fullName>
    </recommendedName>
</protein>
<feature type="domain" description="Flagellar basal-body/hook protein C-terminal" evidence="6">
    <location>
        <begin position="346"/>
        <end position="386"/>
    </location>
</feature>
<evidence type="ECO:0000259" key="7">
    <source>
        <dbReference type="Pfam" id="PF07559"/>
    </source>
</evidence>
<comment type="caution">
    <text evidence="9">The sequence shown here is derived from an EMBL/GenBank/DDBJ whole genome shotgun (WGS) entry which is preliminary data.</text>
</comment>
<dbReference type="GO" id="GO:0009425">
    <property type="term" value="C:bacterial-type flagellum basal body"/>
    <property type="evidence" value="ECO:0007669"/>
    <property type="project" value="UniProtKB-SubCell"/>
</dbReference>
<organism evidence="9 10">
    <name type="scientific">Microbulbifer rhizosphaerae</name>
    <dbReference type="NCBI Taxonomy" id="1562603"/>
    <lineage>
        <taxon>Bacteria</taxon>
        <taxon>Pseudomonadati</taxon>
        <taxon>Pseudomonadota</taxon>
        <taxon>Gammaproteobacteria</taxon>
        <taxon>Cellvibrionales</taxon>
        <taxon>Microbulbiferaceae</taxon>
        <taxon>Microbulbifer</taxon>
    </lineage>
</organism>
<dbReference type="GO" id="GO:0071978">
    <property type="term" value="P:bacterial-type flagellum-dependent swarming motility"/>
    <property type="evidence" value="ECO:0007669"/>
    <property type="project" value="TreeGrafter"/>
</dbReference>
<keyword evidence="9" id="KW-0282">Flagellum</keyword>
<dbReference type="EMBL" id="JACHWZ010000032">
    <property type="protein sequence ID" value="MBB3063498.1"/>
    <property type="molecule type" value="Genomic_DNA"/>
</dbReference>
<evidence type="ECO:0000256" key="3">
    <source>
        <dbReference type="ARBA" id="ARBA00019015"/>
    </source>
</evidence>
<proteinExistence type="inferred from homology"/>
<dbReference type="SUPFAM" id="SSF117143">
    <property type="entry name" value="Flagellar hook protein flgE"/>
    <property type="match status" value="1"/>
</dbReference>
<reference evidence="9 10" key="1">
    <citation type="submission" date="2020-08" db="EMBL/GenBank/DDBJ databases">
        <title>Genomic Encyclopedia of Type Strains, Phase III (KMG-III): the genomes of soil and plant-associated and newly described type strains.</title>
        <authorList>
            <person name="Whitman W."/>
        </authorList>
    </citation>
    <scope>NUCLEOTIDE SEQUENCE [LARGE SCALE GENOMIC DNA]</scope>
    <source>
        <strain evidence="9 10">CECT 8799</strain>
    </source>
</reference>
<comment type="similarity">
    <text evidence="2 5">Belongs to the flagella basal body rod proteins family.</text>
</comment>
<evidence type="ECO:0000256" key="2">
    <source>
        <dbReference type="ARBA" id="ARBA00009677"/>
    </source>
</evidence>
<evidence type="ECO:0000259" key="6">
    <source>
        <dbReference type="Pfam" id="PF06429"/>
    </source>
</evidence>
<dbReference type="InterPro" id="IPR037925">
    <property type="entry name" value="FlgE/F/G-like"/>
</dbReference>
<evidence type="ECO:0000313" key="9">
    <source>
        <dbReference type="EMBL" id="MBB3063498.1"/>
    </source>
</evidence>